<dbReference type="InterPro" id="IPR029044">
    <property type="entry name" value="Nucleotide-diphossugar_trans"/>
</dbReference>
<dbReference type="EMBL" id="UIDG01000233">
    <property type="protein sequence ID" value="SUS06653.1"/>
    <property type="molecule type" value="Genomic_DNA"/>
</dbReference>
<sequence length="327" mass="37185">MRNDTVALCSVVNDPFVPGFICMERSLRRTNPDWDFPLFVFYEDNICPLSAGSRQLIDKYCDNVRFVCIDVEGFAEIFEYARTVIGTPERLMPAFFILEAFRMKTFGRVICLDSDILIRGSLDELLITDFPFSAVRAADGVTNEPRSFVNTGLMVIGEPLLRGFDLCAAIQSVRDKRPAPGSGKADQAIINMLFDNDSIGYLPRRFNYTKRMLMIEAGALNDYDAYEAFLTARDVRMFHYVGEKPWNLKVRNAENGYGAIEELWTRELMSFADRDLLVFLDEMRRSWFRRYADAASSCAGKYEDGSKGGGGHARDLFEKQVAKRMGL</sequence>
<dbReference type="AlphaFoldDB" id="A0A380TC85"/>
<protein>
    <submittedName>
        <fullName evidence="1">Glycosyl transferase family 8</fullName>
    </submittedName>
</protein>
<evidence type="ECO:0000313" key="1">
    <source>
        <dbReference type="EMBL" id="SUS05106.1"/>
    </source>
</evidence>
<proteinExistence type="predicted"/>
<dbReference type="Pfam" id="PF01501">
    <property type="entry name" value="Glyco_transf_8"/>
    <property type="match status" value="1"/>
</dbReference>
<reference evidence="1" key="1">
    <citation type="submission" date="2018-07" db="EMBL/GenBank/DDBJ databases">
        <authorList>
            <person name="Quirk P.G."/>
            <person name="Krulwich T.A."/>
        </authorList>
    </citation>
    <scope>NUCLEOTIDE SEQUENCE</scope>
</reference>
<dbReference type="InterPro" id="IPR050587">
    <property type="entry name" value="GNT1/Glycosyltrans_8"/>
</dbReference>
<dbReference type="SUPFAM" id="SSF53448">
    <property type="entry name" value="Nucleotide-diphospho-sugar transferases"/>
    <property type="match status" value="1"/>
</dbReference>
<keyword evidence="1" id="KW-0808">Transferase</keyword>
<gene>
    <name evidence="1" type="ORF">DF3PB_1710003</name>
    <name evidence="2" type="ORF">DF3PB_3080003</name>
</gene>
<organism evidence="1">
    <name type="scientific">metagenome</name>
    <dbReference type="NCBI Taxonomy" id="256318"/>
    <lineage>
        <taxon>unclassified sequences</taxon>
        <taxon>metagenomes</taxon>
    </lineage>
</organism>
<dbReference type="Gene3D" id="3.90.550.10">
    <property type="entry name" value="Spore Coat Polysaccharide Biosynthesis Protein SpsA, Chain A"/>
    <property type="match status" value="1"/>
</dbReference>
<evidence type="ECO:0000313" key="2">
    <source>
        <dbReference type="EMBL" id="SUS06653.1"/>
    </source>
</evidence>
<dbReference type="InterPro" id="IPR002495">
    <property type="entry name" value="Glyco_trans_8"/>
</dbReference>
<dbReference type="GO" id="GO:0016757">
    <property type="term" value="F:glycosyltransferase activity"/>
    <property type="evidence" value="ECO:0007669"/>
    <property type="project" value="InterPro"/>
</dbReference>
<dbReference type="EMBL" id="UIDG01000081">
    <property type="protein sequence ID" value="SUS05106.1"/>
    <property type="molecule type" value="Genomic_DNA"/>
</dbReference>
<accession>A0A380TC85</accession>
<name>A0A380TC85_9ZZZZ</name>
<dbReference type="PANTHER" id="PTHR11183">
    <property type="entry name" value="GLYCOGENIN SUBFAMILY MEMBER"/>
    <property type="match status" value="1"/>
</dbReference>